<proteinExistence type="predicted"/>
<feature type="compositionally biased region" description="Basic and acidic residues" evidence="1">
    <location>
        <begin position="1210"/>
        <end position="1224"/>
    </location>
</feature>
<feature type="region of interest" description="Disordered" evidence="1">
    <location>
        <begin position="1193"/>
        <end position="1243"/>
    </location>
</feature>
<dbReference type="Gene3D" id="3.40.50.1010">
    <property type="entry name" value="5'-nuclease"/>
    <property type="match status" value="1"/>
</dbReference>
<keyword evidence="3" id="KW-1185">Reference proteome</keyword>
<evidence type="ECO:0000313" key="2">
    <source>
        <dbReference type="EMBL" id="KAG7310041.1"/>
    </source>
</evidence>
<protein>
    <recommendedName>
        <fullName evidence="4">WW domain-containing protein</fullName>
    </recommendedName>
</protein>
<feature type="region of interest" description="Disordered" evidence="1">
    <location>
        <begin position="273"/>
        <end position="292"/>
    </location>
</feature>
<feature type="region of interest" description="Disordered" evidence="1">
    <location>
        <begin position="694"/>
        <end position="793"/>
    </location>
</feature>
<dbReference type="Gene3D" id="2.20.70.10">
    <property type="match status" value="1"/>
</dbReference>
<dbReference type="Proteomes" id="UP000823941">
    <property type="component" value="Chromosome 6"/>
</dbReference>
<feature type="compositionally biased region" description="Acidic residues" evidence="1">
    <location>
        <begin position="559"/>
        <end position="573"/>
    </location>
</feature>
<sequence length="1530" mass="172847">MEETSAGPPQPKQPLNDETIEGAWIVSQSKKTGRSYYFNTLTGKAVWHLSETQVKKNTKLAMSQQAARNGVPEVAGPEGNLKITKSIENKPAVNPCFPYNANMLNMMNAFNPVAAMCPPPMPPHMVPPQLPGTAATLPGQVVPPYNASWPVPPHLMYAQVPPWFSTEMSCQKTAIPLSERFKKINETVKEDTNILPNEKIDKEDAPVPNATVVRNFKLKKDPGTVGTQFDLRQVLLAKRKLHPSIDESDGNTVPIFERSDNMIHKQMEYLNMSDGDQHSPEEELQDERETENQLVAGDTQITTKKVRFAENLETEHDIDHSDDNDELWLSENRNILGTDAKLDLTSLKEFTGCTETDFLFILADTNVLYCNLTFLDILINSDPQCKLLVAQRVHGEVHVAAMQREGEARARTAARFIAQQLAARTALTDAELLQTGSSLSRPDGDDAILECCMRLLRRHVHFIVLSNDKLLQRKTEMASIKAFTVKQLKNFLAYYQRRPKNSHISNKPIYVTVGNKGSIHSTTNNSDEYGDYNGALTSQSHDYNDETEDQGETYKGELEEQLDPYNEVDEQDDENYKVEDNYDDDGTYNEEVLDEADYTEENIDNVDDLEGNDDKVEDYNFYDGAGTTNSYIHDSHDVQEPTETESSFYTDDYGDVPPNEFYISPMNISTQTKRDRDIAEIRTKLLLHESQGLLNKQTVPSNRTLQRTKSVPCPQTSEPSNNTDQGIQFPVASGQTEKQNFINTLEKRTLQRTKSVPLPQETVPSKNTAQSNQGLSSEQTDKQNLTNTPKKRAIRLKRSASVVKTLPMDSVPVSEKKHFKWRRRRISETPVQKKDNSAVVTTKIDPVQKKDNRVVVTSKIDPVQKKDNRVVVTSKIDPVQKKDNRVVVTSKIDPVQKKDNRVVVTSKIDPVQKKDNRVVVTSKIDPVQKKDNRVVVTSKIDSIKDNTATVINTAKIVNANIEQMRVTPKSPAKEPESEYEESIPEKRNVNNSINQTIIEESPVSESVISNSRSSVFSGRNLSAQMISTMCHERKSKPLVVTNDDEFFKIKDPVMEERLKTGMEEWVSRYVQIMEEALTNILQRKDLNIAVAWPAPWSVHEAAECLRRAYRDRAQLARAAAELTATLFNISDARGIIRKNIKPAEYMQMFSYGVYLLHSFMTEVSNTEELQTSIQLLSSLLEDISTPAADTLDMSVSAAESQDVSEADTVSEDRLRAPIEPRSPDEEPSQTSLDTKSQDTAQGKSLQQNVKFIRNFNLDDSFLKNLGQKKQQKEQELIANKIPEANLECSTIDTTKHTPTTPEENTNGENEDNSFKPKIIMNFSKCAEFEQKLLRKVNGMVDLDMLDYSEGELDYDEMEDDNELYDDYLDGDEDKDDYHEELNGIEGMGDESNTANEQTETDSNNNVEIFVKKFLRKIKETFLQIQRFCEHTIAELQDPHLSPHKKHELSEQAEDAHSLITTLRQTLRSILDREPSGRESDIQSFLSKPGLRRDVCGAQLSTYRDIIDKCASQADILLSALSSISQLLLAM</sequence>
<feature type="region of interest" description="Disordered" evidence="1">
    <location>
        <begin position="521"/>
        <end position="587"/>
    </location>
</feature>
<feature type="compositionally biased region" description="Polar residues" evidence="1">
    <location>
        <begin position="762"/>
        <end position="788"/>
    </location>
</feature>
<evidence type="ECO:0000256" key="1">
    <source>
        <dbReference type="SAM" id="MobiDB-lite"/>
    </source>
</evidence>
<comment type="caution">
    <text evidence="2">The sequence shown here is derived from an EMBL/GenBank/DDBJ whole genome shotgun (WGS) entry which is preliminary data.</text>
</comment>
<evidence type="ECO:0008006" key="4">
    <source>
        <dbReference type="Google" id="ProtNLM"/>
    </source>
</evidence>
<name>A0ABQ7QYC9_PLUXY</name>
<feature type="compositionally biased region" description="Low complexity" evidence="1">
    <location>
        <begin position="1292"/>
        <end position="1307"/>
    </location>
</feature>
<feature type="compositionally biased region" description="Polar residues" evidence="1">
    <location>
        <begin position="694"/>
        <end position="726"/>
    </location>
</feature>
<feature type="region of interest" description="Disordered" evidence="1">
    <location>
        <begin position="1"/>
        <end position="20"/>
    </location>
</feature>
<dbReference type="EMBL" id="JAHIBW010000006">
    <property type="protein sequence ID" value="KAG7310041.1"/>
    <property type="molecule type" value="Genomic_DNA"/>
</dbReference>
<feature type="compositionally biased region" description="Polar residues" evidence="1">
    <location>
        <begin position="1228"/>
        <end position="1243"/>
    </location>
</feature>
<accession>A0ABQ7QYC9</accession>
<feature type="region of interest" description="Disordered" evidence="1">
    <location>
        <begin position="1292"/>
        <end position="1313"/>
    </location>
</feature>
<gene>
    <name evidence="2" type="ORF">JYU34_004573</name>
</gene>
<feature type="compositionally biased region" description="Polar residues" evidence="1">
    <location>
        <begin position="733"/>
        <end position="743"/>
    </location>
</feature>
<reference evidence="2 3" key="1">
    <citation type="submission" date="2021-06" db="EMBL/GenBank/DDBJ databases">
        <title>A haploid diamondback moth (Plutella xylostella L.) genome assembly resolves 31 chromosomes and identifies a diamide resistance mutation.</title>
        <authorList>
            <person name="Ward C.M."/>
            <person name="Perry K.D."/>
            <person name="Baker G."/>
            <person name="Powis K."/>
            <person name="Heckel D.G."/>
            <person name="Baxter S.W."/>
        </authorList>
    </citation>
    <scope>NUCLEOTIDE SEQUENCE [LARGE SCALE GENOMIC DNA]</scope>
    <source>
        <strain evidence="2 3">LV</strain>
        <tissue evidence="2">Single pupa</tissue>
    </source>
</reference>
<evidence type="ECO:0000313" key="3">
    <source>
        <dbReference type="Proteomes" id="UP000823941"/>
    </source>
</evidence>
<organism evidence="2 3">
    <name type="scientific">Plutella xylostella</name>
    <name type="common">Diamondback moth</name>
    <name type="synonym">Plutella maculipennis</name>
    <dbReference type="NCBI Taxonomy" id="51655"/>
    <lineage>
        <taxon>Eukaryota</taxon>
        <taxon>Metazoa</taxon>
        <taxon>Ecdysozoa</taxon>
        <taxon>Arthropoda</taxon>
        <taxon>Hexapoda</taxon>
        <taxon>Insecta</taxon>
        <taxon>Pterygota</taxon>
        <taxon>Neoptera</taxon>
        <taxon>Endopterygota</taxon>
        <taxon>Lepidoptera</taxon>
        <taxon>Glossata</taxon>
        <taxon>Ditrysia</taxon>
        <taxon>Yponomeutoidea</taxon>
        <taxon>Plutellidae</taxon>
        <taxon>Plutella</taxon>
    </lineage>
</organism>